<organism evidence="2 3">
    <name type="scientific">Diplodia intermedia</name>
    <dbReference type="NCBI Taxonomy" id="856260"/>
    <lineage>
        <taxon>Eukaryota</taxon>
        <taxon>Fungi</taxon>
        <taxon>Dikarya</taxon>
        <taxon>Ascomycota</taxon>
        <taxon>Pezizomycotina</taxon>
        <taxon>Dothideomycetes</taxon>
        <taxon>Dothideomycetes incertae sedis</taxon>
        <taxon>Botryosphaeriales</taxon>
        <taxon>Botryosphaeriaceae</taxon>
        <taxon>Diplodia</taxon>
    </lineage>
</organism>
<accession>A0ABR3TMQ1</accession>
<evidence type="ECO:0000313" key="2">
    <source>
        <dbReference type="EMBL" id="KAL1640830.1"/>
    </source>
</evidence>
<protein>
    <submittedName>
        <fullName evidence="2">Uncharacterized protein</fullName>
    </submittedName>
</protein>
<gene>
    <name evidence="2" type="ORF">SLS58_006653</name>
</gene>
<keyword evidence="3" id="KW-1185">Reference proteome</keyword>
<comment type="caution">
    <text evidence="2">The sequence shown here is derived from an EMBL/GenBank/DDBJ whole genome shotgun (WGS) entry which is preliminary data.</text>
</comment>
<evidence type="ECO:0000256" key="1">
    <source>
        <dbReference type="SAM" id="MobiDB-lite"/>
    </source>
</evidence>
<feature type="compositionally biased region" description="Polar residues" evidence="1">
    <location>
        <begin position="56"/>
        <end position="66"/>
    </location>
</feature>
<name>A0ABR3TMQ1_9PEZI</name>
<proteinExistence type="predicted"/>
<evidence type="ECO:0000313" key="3">
    <source>
        <dbReference type="Proteomes" id="UP001521184"/>
    </source>
</evidence>
<dbReference type="Proteomes" id="UP001521184">
    <property type="component" value="Unassembled WGS sequence"/>
</dbReference>
<sequence>MSQLPLEDQLRSMILKNGGPADASDGQFPIADNNPAHPTTLHGTRTRSHEVDVMQTGRSPSSPLQI</sequence>
<dbReference type="EMBL" id="JAKEKT020000046">
    <property type="protein sequence ID" value="KAL1640830.1"/>
    <property type="molecule type" value="Genomic_DNA"/>
</dbReference>
<feature type="region of interest" description="Disordered" evidence="1">
    <location>
        <begin position="1"/>
        <end position="66"/>
    </location>
</feature>
<reference evidence="2 3" key="1">
    <citation type="journal article" date="2023" name="Plant Dis.">
        <title>First Report of Diplodia intermedia Causing Canker and Dieback Diseases on Apple Trees in Canada.</title>
        <authorList>
            <person name="Ellouze W."/>
            <person name="Ilyukhin E."/>
            <person name="Sulman M."/>
            <person name="Ali S."/>
        </authorList>
    </citation>
    <scope>NUCLEOTIDE SEQUENCE [LARGE SCALE GENOMIC DNA]</scope>
    <source>
        <strain evidence="2 3">M45-28</strain>
    </source>
</reference>